<dbReference type="Pfam" id="PF02601">
    <property type="entry name" value="Exonuc_VII_L"/>
    <property type="match status" value="1"/>
</dbReference>
<proteinExistence type="inferred from homology"/>
<evidence type="ECO:0000256" key="2">
    <source>
        <dbReference type="ARBA" id="ARBA00022722"/>
    </source>
</evidence>
<feature type="coiled-coil region" evidence="7">
    <location>
        <begin position="359"/>
        <end position="386"/>
    </location>
</feature>
<dbReference type="RefSeq" id="WP_235314094.1">
    <property type="nucleotide sequence ID" value="NZ_JAKGAS010000013.1"/>
</dbReference>
<evidence type="ECO:0000256" key="4">
    <source>
        <dbReference type="ARBA" id="ARBA00022839"/>
    </source>
</evidence>
<dbReference type="InterPro" id="IPR020579">
    <property type="entry name" value="Exonuc_VII_lsu_C"/>
</dbReference>
<dbReference type="HAMAP" id="MF_00378">
    <property type="entry name" value="Exonuc_7_L"/>
    <property type="match status" value="1"/>
</dbReference>
<feature type="domain" description="OB-fold nucleic acid binding" evidence="9">
    <location>
        <begin position="12"/>
        <end position="104"/>
    </location>
</feature>
<dbReference type="InterPro" id="IPR003753">
    <property type="entry name" value="Exonuc_VII_L"/>
</dbReference>
<accession>A0ABS9DAK6</accession>
<evidence type="ECO:0000313" key="10">
    <source>
        <dbReference type="EMBL" id="MCF2949992.1"/>
    </source>
</evidence>
<evidence type="ECO:0000256" key="7">
    <source>
        <dbReference type="SAM" id="Coils"/>
    </source>
</evidence>
<dbReference type="NCBIfam" id="TIGR00237">
    <property type="entry name" value="xseA"/>
    <property type="match status" value="1"/>
</dbReference>
<evidence type="ECO:0000256" key="1">
    <source>
        <dbReference type="ARBA" id="ARBA00022490"/>
    </source>
</evidence>
<evidence type="ECO:0000259" key="8">
    <source>
        <dbReference type="Pfam" id="PF02601"/>
    </source>
</evidence>
<keyword evidence="11" id="KW-1185">Reference proteome</keyword>
<comment type="subunit">
    <text evidence="5">Heterooligomer composed of large and small subunits.</text>
</comment>
<keyword evidence="4 5" id="KW-0269">Exonuclease</keyword>
<keyword evidence="3 5" id="KW-0378">Hydrolase</keyword>
<name>A0ABS9DAK6_9ALTE</name>
<dbReference type="CDD" id="cd04489">
    <property type="entry name" value="ExoVII_LU_OBF"/>
    <property type="match status" value="1"/>
</dbReference>
<evidence type="ECO:0000259" key="9">
    <source>
        <dbReference type="Pfam" id="PF13742"/>
    </source>
</evidence>
<evidence type="ECO:0000256" key="5">
    <source>
        <dbReference type="HAMAP-Rule" id="MF_00378"/>
    </source>
</evidence>
<dbReference type="EMBL" id="JAKGAS010000013">
    <property type="protein sequence ID" value="MCF2949992.1"/>
    <property type="molecule type" value="Genomic_DNA"/>
</dbReference>
<comment type="caution">
    <text evidence="10">The sequence shown here is derived from an EMBL/GenBank/DDBJ whole genome shotgun (WGS) entry which is preliminary data.</text>
</comment>
<dbReference type="Pfam" id="PF13742">
    <property type="entry name" value="tRNA_anti_2"/>
    <property type="match status" value="1"/>
</dbReference>
<gene>
    <name evidence="5 10" type="primary">xseA</name>
    <name evidence="10" type="ORF">L0668_17875</name>
</gene>
<dbReference type="InterPro" id="IPR025824">
    <property type="entry name" value="OB-fold_nuc-bd_dom"/>
</dbReference>
<dbReference type="PANTHER" id="PTHR30008">
    <property type="entry name" value="EXODEOXYRIBONUCLEASE 7 LARGE SUBUNIT"/>
    <property type="match status" value="1"/>
</dbReference>
<organism evidence="10 11">
    <name type="scientific">Paraglaciecola algarum</name>
    <dbReference type="NCBI Taxonomy" id="3050085"/>
    <lineage>
        <taxon>Bacteria</taxon>
        <taxon>Pseudomonadati</taxon>
        <taxon>Pseudomonadota</taxon>
        <taxon>Gammaproteobacteria</taxon>
        <taxon>Alteromonadales</taxon>
        <taxon>Alteromonadaceae</taxon>
        <taxon>Paraglaciecola</taxon>
    </lineage>
</organism>
<keyword evidence="7" id="KW-0175">Coiled coil</keyword>
<sequence length="449" mass="50190">MFNTQSNSKNILTVSKLNRLARSVLETEIGQIWLSAEISNFVAAASGHWYFTLKDNRAQVKGAMFKGANRRVEQKPKEGDKVLVRANIGLYEPRGDYQIIVEHLEPEGEGQLKQQFEQLKQQLAYEGLFATEHKQAIPQQILSVGIVTSATGAALHDILTVLKRRNPAIQVVIYPTQVQGDLAPEQIVNAINIANHRNEVDVLIVGRGGGSLEDLWCFNDERVARTIFASSLPIVSAVGHEVDVSIADFVADLRAPTPSAAAELISQDQLELSQNISTLEHKLAKAFNTNLQVFSHQHKVLNQALLQNHPQKQLQQKAQYLDQLQDKLNLVFNRNFSQNKQQFSHLNSRLNLSSPDKRIAQEQHNLSELQNKLHRACQQLLKNKQQTLANNSHLLDTVNPLATLSRGYNISFNKGEIVKSVKQLESGDEIVSRFADGEVTSQVSDIKTQ</sequence>
<keyword evidence="2 5" id="KW-0540">Nuclease</keyword>
<evidence type="ECO:0000256" key="3">
    <source>
        <dbReference type="ARBA" id="ARBA00022801"/>
    </source>
</evidence>
<keyword evidence="1 5" id="KW-0963">Cytoplasm</keyword>
<comment type="similarity">
    <text evidence="5 6">Belongs to the XseA family.</text>
</comment>
<evidence type="ECO:0000256" key="6">
    <source>
        <dbReference type="RuleBase" id="RU004355"/>
    </source>
</evidence>
<dbReference type="PANTHER" id="PTHR30008:SF0">
    <property type="entry name" value="EXODEOXYRIBONUCLEASE 7 LARGE SUBUNIT"/>
    <property type="match status" value="1"/>
</dbReference>
<feature type="domain" description="Exonuclease VII large subunit C-terminal" evidence="8">
    <location>
        <begin position="128"/>
        <end position="441"/>
    </location>
</feature>
<dbReference type="Proteomes" id="UP001521137">
    <property type="component" value="Unassembled WGS sequence"/>
</dbReference>
<comment type="function">
    <text evidence="5">Bidirectionally degrades single-stranded DNA into large acid-insoluble oligonucleotides, which are then degraded further into small acid-soluble oligonucleotides.</text>
</comment>
<comment type="subcellular location">
    <subcellularLocation>
        <location evidence="5 6">Cytoplasm</location>
    </subcellularLocation>
</comment>
<evidence type="ECO:0000313" key="11">
    <source>
        <dbReference type="Proteomes" id="UP001521137"/>
    </source>
</evidence>
<protein>
    <recommendedName>
        <fullName evidence="5">Exodeoxyribonuclease 7 large subunit</fullName>
        <ecNumber evidence="5">3.1.11.6</ecNumber>
    </recommendedName>
    <alternativeName>
        <fullName evidence="5">Exodeoxyribonuclease VII large subunit</fullName>
        <shortName evidence="5">Exonuclease VII large subunit</shortName>
    </alternativeName>
</protein>
<comment type="catalytic activity">
    <reaction evidence="5 6">
        <text>Exonucleolytic cleavage in either 5'- to 3'- or 3'- to 5'-direction to yield nucleoside 5'-phosphates.</text>
        <dbReference type="EC" id="3.1.11.6"/>
    </reaction>
</comment>
<reference evidence="10 11" key="1">
    <citation type="submission" date="2022-01" db="EMBL/GenBank/DDBJ databases">
        <title>Paraglaciecola sp. G1-23.</title>
        <authorList>
            <person name="Jin M.S."/>
            <person name="Han D.M."/>
            <person name="Kim H.M."/>
            <person name="Jeon C.O."/>
        </authorList>
    </citation>
    <scope>NUCLEOTIDE SEQUENCE [LARGE SCALE GENOMIC DNA]</scope>
    <source>
        <strain evidence="10 11">G1-23</strain>
    </source>
</reference>
<dbReference type="EC" id="3.1.11.6" evidence="5"/>
<dbReference type="GO" id="GO:0008855">
    <property type="term" value="F:exodeoxyribonuclease VII activity"/>
    <property type="evidence" value="ECO:0007669"/>
    <property type="project" value="UniProtKB-EC"/>
</dbReference>